<evidence type="ECO:0000313" key="2">
    <source>
        <dbReference type="Proteomes" id="UP000215694"/>
    </source>
</evidence>
<dbReference type="AlphaFoldDB" id="A0A371J2A7"/>
<name>A0A371J2A7_9FIRM</name>
<proteinExistence type="predicted"/>
<reference evidence="1 2" key="1">
    <citation type="journal article" date="2017" name="Genome Announc.">
        <title>Draft Genome Sequence of Romboutsia weinsteinii sp. nov. Strain CCRI-19649(T) Isolated from Surface Water.</title>
        <authorList>
            <person name="Maheux A.F."/>
            <person name="Boudreau D.K."/>
            <person name="Berube E."/>
            <person name="Boissinot M."/>
            <person name="Cantin P."/>
            <person name="Raymond F."/>
            <person name="Corbeil J."/>
            <person name="Omar R.F."/>
            <person name="Bergeron M.G."/>
        </authorList>
    </citation>
    <scope>NUCLEOTIDE SEQUENCE [LARGE SCALE GENOMIC DNA]</scope>
    <source>
        <strain evidence="1 2">CCRI-19649</strain>
    </source>
</reference>
<dbReference type="Proteomes" id="UP000215694">
    <property type="component" value="Unassembled WGS sequence"/>
</dbReference>
<organism evidence="1 2">
    <name type="scientific">Romboutsia weinsteinii</name>
    <dbReference type="NCBI Taxonomy" id="2020949"/>
    <lineage>
        <taxon>Bacteria</taxon>
        <taxon>Bacillati</taxon>
        <taxon>Bacillota</taxon>
        <taxon>Clostridia</taxon>
        <taxon>Peptostreptococcales</taxon>
        <taxon>Peptostreptococcaceae</taxon>
        <taxon>Romboutsia</taxon>
    </lineage>
</organism>
<sequence>METKKLDLQRKYKFDLNIRHNGGLHCPPRDMDFYQNDTLACIMEIGLYNDTTNAPINLASYDSIYIGINYGKWLLELTNENFVYNGNKLVITLPSYCIENAGSHLVQITLYGGRTLTFPSFGYLVRSTMDGVALTKTNKLNYMQEILSKQKNYQNNLDENYYTSKEVDEKVKEAQGINPDDYALKNHEHSEYAMAEHEHENYADKEHTHNYMTFYENPVGGTKFKNGDTICRDVEIGGTN</sequence>
<protein>
    <submittedName>
        <fullName evidence="1">Uncharacterized protein</fullName>
    </submittedName>
</protein>
<gene>
    <name evidence="1" type="ORF">CHL78_012050</name>
</gene>
<accession>A0A371J2A7</accession>
<evidence type="ECO:0000313" key="1">
    <source>
        <dbReference type="EMBL" id="RDY26796.1"/>
    </source>
</evidence>
<keyword evidence="2" id="KW-1185">Reference proteome</keyword>
<dbReference type="RefSeq" id="WP_094367017.1">
    <property type="nucleotide sequence ID" value="NZ_NOJY02000020.1"/>
</dbReference>
<comment type="caution">
    <text evidence="1">The sequence shown here is derived from an EMBL/GenBank/DDBJ whole genome shotgun (WGS) entry which is preliminary data.</text>
</comment>
<dbReference type="EMBL" id="NOJY02000020">
    <property type="protein sequence ID" value="RDY26796.1"/>
    <property type="molecule type" value="Genomic_DNA"/>
</dbReference>